<keyword evidence="1" id="KW-0472">Membrane</keyword>
<reference evidence="2" key="1">
    <citation type="submission" date="2014-05" db="EMBL/GenBank/DDBJ databases">
        <title>The transcriptome of the halophilic microalga Tetraselmis sp. GSL018 isolated from the Great Salt Lake, Utah.</title>
        <authorList>
            <person name="Jinkerson R.E."/>
            <person name="D'Adamo S."/>
            <person name="Posewitz M.C."/>
        </authorList>
    </citation>
    <scope>NUCLEOTIDE SEQUENCE</scope>
    <source>
        <strain evidence="2">GSL018</strain>
    </source>
</reference>
<gene>
    <name evidence="2" type="ORF">TSPGSL018_25021</name>
</gene>
<feature type="non-terminal residue" evidence="2">
    <location>
        <position position="76"/>
    </location>
</feature>
<dbReference type="EMBL" id="GBEZ01025213">
    <property type="protein sequence ID" value="JAC61847.1"/>
    <property type="molecule type" value="Transcribed_RNA"/>
</dbReference>
<sequence length="76" mass="8816">KTPTHRRRNLLLSYYRTDSHPPLEETEQHPRLSLFEAWNKQLLRASFSFLNFQTSLLTFIFLRTILLVGDGAGPSA</sequence>
<feature type="transmembrane region" description="Helical" evidence="1">
    <location>
        <begin position="49"/>
        <end position="69"/>
    </location>
</feature>
<dbReference type="AlphaFoldDB" id="A0A061QMF8"/>
<name>A0A061QMF8_9CHLO</name>
<evidence type="ECO:0000256" key="1">
    <source>
        <dbReference type="SAM" id="Phobius"/>
    </source>
</evidence>
<evidence type="ECO:0000313" key="2">
    <source>
        <dbReference type="EMBL" id="JAC61847.1"/>
    </source>
</evidence>
<organism evidence="2">
    <name type="scientific">Tetraselmis sp. GSL018</name>
    <dbReference type="NCBI Taxonomy" id="582737"/>
    <lineage>
        <taxon>Eukaryota</taxon>
        <taxon>Viridiplantae</taxon>
        <taxon>Chlorophyta</taxon>
        <taxon>core chlorophytes</taxon>
        <taxon>Chlorodendrophyceae</taxon>
        <taxon>Chlorodendrales</taxon>
        <taxon>Chlorodendraceae</taxon>
        <taxon>Tetraselmis</taxon>
    </lineage>
</organism>
<protein>
    <submittedName>
        <fullName evidence="2">Uncharacterized protein</fullName>
    </submittedName>
</protein>
<proteinExistence type="predicted"/>
<keyword evidence="1" id="KW-1133">Transmembrane helix</keyword>
<keyword evidence="1" id="KW-0812">Transmembrane</keyword>
<feature type="non-terminal residue" evidence="2">
    <location>
        <position position="1"/>
    </location>
</feature>
<accession>A0A061QMF8</accession>